<reference evidence="1" key="2">
    <citation type="submission" date="2020-11" db="EMBL/GenBank/DDBJ databases">
        <authorList>
            <person name="McCartney M.A."/>
            <person name="Auch B."/>
            <person name="Kono T."/>
            <person name="Mallez S."/>
            <person name="Becker A."/>
            <person name="Gohl D.M."/>
            <person name="Silverstein K.A.T."/>
            <person name="Koren S."/>
            <person name="Bechman K.B."/>
            <person name="Herman A."/>
            <person name="Abrahante J.E."/>
            <person name="Garbe J."/>
        </authorList>
    </citation>
    <scope>NUCLEOTIDE SEQUENCE</scope>
    <source>
        <strain evidence="1">Duluth1</strain>
        <tissue evidence="1">Whole animal</tissue>
    </source>
</reference>
<gene>
    <name evidence="1" type="ORF">DPMN_097627</name>
</gene>
<accession>A0A9D4LAL3</accession>
<keyword evidence="2" id="KW-1185">Reference proteome</keyword>
<proteinExistence type="predicted"/>
<sequence>MLYTFPALVRYSLRKLFKHGVSSSIELFPFLTNMLAILEKSELCNNIPILFGISDDQVIGEHVPMSTMSLEILRADCICSFSFRLDTSACSFPSELSSGMLVKMRLYFSSTETEGRLPPVARRATSPDR</sequence>
<dbReference type="AlphaFoldDB" id="A0A9D4LAL3"/>
<comment type="caution">
    <text evidence="1">The sequence shown here is derived from an EMBL/GenBank/DDBJ whole genome shotgun (WGS) entry which is preliminary data.</text>
</comment>
<name>A0A9D4LAL3_DREPO</name>
<organism evidence="1 2">
    <name type="scientific">Dreissena polymorpha</name>
    <name type="common">Zebra mussel</name>
    <name type="synonym">Mytilus polymorpha</name>
    <dbReference type="NCBI Taxonomy" id="45954"/>
    <lineage>
        <taxon>Eukaryota</taxon>
        <taxon>Metazoa</taxon>
        <taxon>Spiralia</taxon>
        <taxon>Lophotrochozoa</taxon>
        <taxon>Mollusca</taxon>
        <taxon>Bivalvia</taxon>
        <taxon>Autobranchia</taxon>
        <taxon>Heteroconchia</taxon>
        <taxon>Euheterodonta</taxon>
        <taxon>Imparidentia</taxon>
        <taxon>Neoheterodontei</taxon>
        <taxon>Myida</taxon>
        <taxon>Dreissenoidea</taxon>
        <taxon>Dreissenidae</taxon>
        <taxon>Dreissena</taxon>
    </lineage>
</organism>
<dbReference type="Proteomes" id="UP000828390">
    <property type="component" value="Unassembled WGS sequence"/>
</dbReference>
<evidence type="ECO:0000313" key="2">
    <source>
        <dbReference type="Proteomes" id="UP000828390"/>
    </source>
</evidence>
<protein>
    <submittedName>
        <fullName evidence="1">Uncharacterized protein</fullName>
    </submittedName>
</protein>
<evidence type="ECO:0000313" key="1">
    <source>
        <dbReference type="EMBL" id="KAH3855067.1"/>
    </source>
</evidence>
<dbReference type="EMBL" id="JAIWYP010000003">
    <property type="protein sequence ID" value="KAH3855067.1"/>
    <property type="molecule type" value="Genomic_DNA"/>
</dbReference>
<reference evidence="1" key="1">
    <citation type="journal article" date="2019" name="bioRxiv">
        <title>The Genome of the Zebra Mussel, Dreissena polymorpha: A Resource for Invasive Species Research.</title>
        <authorList>
            <person name="McCartney M.A."/>
            <person name="Auch B."/>
            <person name="Kono T."/>
            <person name="Mallez S."/>
            <person name="Zhang Y."/>
            <person name="Obille A."/>
            <person name="Becker A."/>
            <person name="Abrahante J.E."/>
            <person name="Garbe J."/>
            <person name="Badalamenti J.P."/>
            <person name="Herman A."/>
            <person name="Mangelson H."/>
            <person name="Liachko I."/>
            <person name="Sullivan S."/>
            <person name="Sone E.D."/>
            <person name="Koren S."/>
            <person name="Silverstein K.A.T."/>
            <person name="Beckman K.B."/>
            <person name="Gohl D.M."/>
        </authorList>
    </citation>
    <scope>NUCLEOTIDE SEQUENCE</scope>
    <source>
        <strain evidence="1">Duluth1</strain>
        <tissue evidence="1">Whole animal</tissue>
    </source>
</reference>